<evidence type="ECO:0000256" key="6">
    <source>
        <dbReference type="PIRSR" id="PIRSR000137-2"/>
    </source>
</evidence>
<feature type="domain" description="Glucose-methanol-choline oxidoreductase N-terminal" evidence="9">
    <location>
        <begin position="252"/>
        <end position="266"/>
    </location>
</feature>
<protein>
    <submittedName>
        <fullName evidence="10">Choline dehydrogenase</fullName>
    </submittedName>
</protein>
<evidence type="ECO:0000256" key="1">
    <source>
        <dbReference type="ARBA" id="ARBA00001974"/>
    </source>
</evidence>
<dbReference type="Pfam" id="PF05199">
    <property type="entry name" value="GMC_oxred_C"/>
    <property type="match status" value="1"/>
</dbReference>
<sequence length="531" mass="58220">MNNYDYVIVGGGTAGCILANRLTASGKHRVLVLEAGGEPSGRWIPIPAGFSKLMVDKRFNWNFKTKPEAGTYDREIAVPRGRGLGGSTLINGMIYVRGQPGDYDAWASTGAKGWNFDTLKPYFTKFENYAQGDVTRGHEGPMHIHQVSERFPLSTAFLEAAAQDGQPYNEDYNGDDQTGFGYYQVAQKAGRRWSVVDGYLKPARARANLTIATHAHVLRIDLHGKRCTGVTYVQGRTQISVRANVEVILCAGAIQSPQLLELSGIGHPEVLRTAGVPIKHELRGVGENYIDHFATRMNWRMKGVVTLNELARGWRLGLAVTEYFTRRTGILTLGTGLVHGFVKTEPSMPTPDVQYFFVHASYANAANRILDHHPGMTIGVSQLRPKSMGSVHIESNDRNAMPAIRPNMLAASEDQRCIVEGMKIARRIVMQPAMARYVEEETSPGSNAATDEQWLDFARRNGQTIYHPIGTCRMGEDPGAVVDSRLKVHGLSGLRVVDASVMPSMVSGNIQGAVMAVAERAADLIIGDSRQ</sequence>
<dbReference type="GO" id="GO:0016614">
    <property type="term" value="F:oxidoreductase activity, acting on CH-OH group of donors"/>
    <property type="evidence" value="ECO:0007669"/>
    <property type="project" value="InterPro"/>
</dbReference>
<evidence type="ECO:0000256" key="5">
    <source>
        <dbReference type="ARBA" id="ARBA00023002"/>
    </source>
</evidence>
<proteinExistence type="inferred from homology"/>
<dbReference type="SUPFAM" id="SSF54373">
    <property type="entry name" value="FAD-linked reductases, C-terminal domain"/>
    <property type="match status" value="1"/>
</dbReference>
<gene>
    <name evidence="10" type="ORF">CXB65_21760</name>
</gene>
<reference evidence="10 11" key="1">
    <citation type="submission" date="2017-12" db="EMBL/GenBank/DDBJ databases">
        <title>Isolation and characterization of an aerobic denitrifying Pseudomonas monteilii CY06 from aquaculture ponds.</title>
        <authorList>
            <person name="Ma Q."/>
            <person name="Cai Y."/>
            <person name="He Z."/>
        </authorList>
    </citation>
    <scope>NUCLEOTIDE SEQUENCE [LARGE SCALE GENOMIC DNA]</scope>
    <source>
        <strain evidence="10 11">CY06</strain>
    </source>
</reference>
<dbReference type="Gene3D" id="3.50.50.60">
    <property type="entry name" value="FAD/NAD(P)-binding domain"/>
    <property type="match status" value="1"/>
</dbReference>
<keyword evidence="4 6" id="KW-0274">FAD</keyword>
<dbReference type="PROSITE" id="PS00623">
    <property type="entry name" value="GMC_OXRED_1"/>
    <property type="match status" value="1"/>
</dbReference>
<feature type="domain" description="Glucose-methanol-choline oxidoreductase N-terminal" evidence="8">
    <location>
        <begin position="81"/>
        <end position="104"/>
    </location>
</feature>
<evidence type="ECO:0000313" key="10">
    <source>
        <dbReference type="EMBL" id="PKI19680.1"/>
    </source>
</evidence>
<dbReference type="AlphaFoldDB" id="A0A2N1IN41"/>
<dbReference type="InterPro" id="IPR012132">
    <property type="entry name" value="GMC_OxRdtase"/>
</dbReference>
<evidence type="ECO:0000256" key="3">
    <source>
        <dbReference type="ARBA" id="ARBA00022630"/>
    </source>
</evidence>
<dbReference type="SUPFAM" id="SSF51905">
    <property type="entry name" value="FAD/NAD(P)-binding domain"/>
    <property type="match status" value="1"/>
</dbReference>
<dbReference type="Gene3D" id="3.30.560.10">
    <property type="entry name" value="Glucose Oxidase, domain 3"/>
    <property type="match status" value="1"/>
</dbReference>
<name>A0A2N1IN41_9PSED</name>
<evidence type="ECO:0000256" key="7">
    <source>
        <dbReference type="RuleBase" id="RU003968"/>
    </source>
</evidence>
<accession>A0A2N1IN41</accession>
<keyword evidence="5" id="KW-0560">Oxidoreductase</keyword>
<dbReference type="InterPro" id="IPR000172">
    <property type="entry name" value="GMC_OxRdtase_N"/>
</dbReference>
<dbReference type="InterPro" id="IPR036188">
    <property type="entry name" value="FAD/NAD-bd_sf"/>
</dbReference>
<evidence type="ECO:0000256" key="4">
    <source>
        <dbReference type="ARBA" id="ARBA00022827"/>
    </source>
</evidence>
<dbReference type="EMBL" id="PJCG01000052">
    <property type="protein sequence ID" value="PKI19680.1"/>
    <property type="molecule type" value="Genomic_DNA"/>
</dbReference>
<organism evidence="10 11">
    <name type="scientific">Pseudomonas monteilii</name>
    <dbReference type="NCBI Taxonomy" id="76759"/>
    <lineage>
        <taxon>Bacteria</taxon>
        <taxon>Pseudomonadati</taxon>
        <taxon>Pseudomonadota</taxon>
        <taxon>Gammaproteobacteria</taxon>
        <taxon>Pseudomonadales</taxon>
        <taxon>Pseudomonadaceae</taxon>
        <taxon>Pseudomonas</taxon>
    </lineage>
</organism>
<dbReference type="InterPro" id="IPR007867">
    <property type="entry name" value="GMC_OxRtase_C"/>
</dbReference>
<dbReference type="Proteomes" id="UP000233399">
    <property type="component" value="Unassembled WGS sequence"/>
</dbReference>
<dbReference type="PANTHER" id="PTHR11552:SF147">
    <property type="entry name" value="CHOLINE DEHYDROGENASE, MITOCHONDRIAL"/>
    <property type="match status" value="1"/>
</dbReference>
<dbReference type="RefSeq" id="WP_101196627.1">
    <property type="nucleotide sequence ID" value="NZ_PJCG01000052.1"/>
</dbReference>
<comment type="cofactor">
    <cofactor evidence="1 6">
        <name>FAD</name>
        <dbReference type="ChEBI" id="CHEBI:57692"/>
    </cofactor>
</comment>
<keyword evidence="3 7" id="KW-0285">Flavoprotein</keyword>
<dbReference type="Pfam" id="PF00732">
    <property type="entry name" value="GMC_oxred_N"/>
    <property type="match status" value="1"/>
</dbReference>
<evidence type="ECO:0000259" key="8">
    <source>
        <dbReference type="PROSITE" id="PS00623"/>
    </source>
</evidence>
<comment type="similarity">
    <text evidence="2 7">Belongs to the GMC oxidoreductase family.</text>
</comment>
<evidence type="ECO:0000256" key="2">
    <source>
        <dbReference type="ARBA" id="ARBA00010790"/>
    </source>
</evidence>
<evidence type="ECO:0000313" key="11">
    <source>
        <dbReference type="Proteomes" id="UP000233399"/>
    </source>
</evidence>
<dbReference type="PROSITE" id="PS00624">
    <property type="entry name" value="GMC_OXRED_2"/>
    <property type="match status" value="1"/>
</dbReference>
<feature type="binding site" evidence="6">
    <location>
        <position position="217"/>
    </location>
    <ligand>
        <name>FAD</name>
        <dbReference type="ChEBI" id="CHEBI:57692"/>
    </ligand>
</feature>
<dbReference type="PIRSF" id="PIRSF000137">
    <property type="entry name" value="Alcohol_oxidase"/>
    <property type="match status" value="1"/>
</dbReference>
<comment type="caution">
    <text evidence="10">The sequence shown here is derived from an EMBL/GenBank/DDBJ whole genome shotgun (WGS) entry which is preliminary data.</text>
</comment>
<dbReference type="GO" id="GO:0050660">
    <property type="term" value="F:flavin adenine dinucleotide binding"/>
    <property type="evidence" value="ECO:0007669"/>
    <property type="project" value="InterPro"/>
</dbReference>
<evidence type="ECO:0000259" key="9">
    <source>
        <dbReference type="PROSITE" id="PS00624"/>
    </source>
</evidence>
<dbReference type="PANTHER" id="PTHR11552">
    <property type="entry name" value="GLUCOSE-METHANOL-CHOLINE GMC OXIDOREDUCTASE"/>
    <property type="match status" value="1"/>
</dbReference>